<keyword evidence="4" id="KW-1185">Reference proteome</keyword>
<proteinExistence type="predicted"/>
<feature type="transmembrane region" description="Helical" evidence="2">
    <location>
        <begin position="555"/>
        <end position="573"/>
    </location>
</feature>
<sequence>MSTEVGAVLRLPEAAIPEGCPPWDGGRAARWTRALPPRWVPVRPPVPAFVVLPLLAVLGAGLLSAWGALPAWAAALVALHLVWPVLRPEAAAVLGPVAVGVVLTAGDLALGARLGAAAVLAGVWGTVCLRLAVRARQRAVGREAAGGVTAPVPTPGAGSERAERGTFLLWCGLGAVVAGGALYAAAGLWDRSAGRQAVPAAGWCLAGLGLTLLLSGLLGRRRALALRRAPVPVLRVLVRDNSDADTEVYAADDLTALHPLFTVSTYASKASRGAADGGTDEGDGHRVDGHKVDGDEDDDEELRALIERIGDERAGPLREAVLYGIPCEGGEAVFLAAASVAAGTPVVEASLGPVRPMTPGALRTRSRAEKRRSVRAARGAGLRAKAAEAVEAAAGQDRGDEAPERVRHWSAGWADRTAVALAALFLACYLRSGWWGDVYALVLTALAGLVLPRRLAWRVTADREGLWFNGLRGPRHILWDDVRMVKADGARLRIDSRRAAFGEWRVSSPRWSWLEARLGVLHPYERTAAEITAMWRTPALRPTATATGRLRGRPLWPLGAAAATAVAAVLLVLR</sequence>
<dbReference type="RefSeq" id="WP_307045446.1">
    <property type="nucleotide sequence ID" value="NZ_JAUSYA010000001.1"/>
</dbReference>
<evidence type="ECO:0000256" key="1">
    <source>
        <dbReference type="SAM" id="MobiDB-lite"/>
    </source>
</evidence>
<feature type="compositionally biased region" description="Basic and acidic residues" evidence="1">
    <location>
        <begin position="282"/>
        <end position="293"/>
    </location>
</feature>
<feature type="transmembrane region" description="Helical" evidence="2">
    <location>
        <begin position="200"/>
        <end position="218"/>
    </location>
</feature>
<feature type="region of interest" description="Disordered" evidence="1">
    <location>
        <begin position="272"/>
        <end position="298"/>
    </location>
</feature>
<evidence type="ECO:0000313" key="3">
    <source>
        <dbReference type="EMBL" id="MDQ0685891.1"/>
    </source>
</evidence>
<feature type="transmembrane region" description="Helical" evidence="2">
    <location>
        <begin position="167"/>
        <end position="188"/>
    </location>
</feature>
<keyword evidence="2" id="KW-0472">Membrane</keyword>
<protein>
    <recommendedName>
        <fullName evidence="5">PH domain-containing protein</fullName>
    </recommendedName>
</protein>
<accession>A0ABU0Q6A3</accession>
<feature type="transmembrane region" description="Helical" evidence="2">
    <location>
        <begin position="46"/>
        <end position="79"/>
    </location>
</feature>
<evidence type="ECO:0000313" key="4">
    <source>
        <dbReference type="Proteomes" id="UP001243364"/>
    </source>
</evidence>
<keyword evidence="2" id="KW-0812">Transmembrane</keyword>
<dbReference type="EMBL" id="JAUSYA010000001">
    <property type="protein sequence ID" value="MDQ0685891.1"/>
    <property type="molecule type" value="Genomic_DNA"/>
</dbReference>
<feature type="region of interest" description="Disordered" evidence="1">
    <location>
        <begin position="357"/>
        <end position="380"/>
    </location>
</feature>
<gene>
    <name evidence="3" type="ORF">QFZ56_004854</name>
</gene>
<feature type="transmembrane region" description="Helical" evidence="2">
    <location>
        <begin position="116"/>
        <end position="133"/>
    </location>
</feature>
<feature type="compositionally biased region" description="Basic residues" evidence="1">
    <location>
        <begin position="364"/>
        <end position="375"/>
    </location>
</feature>
<keyword evidence="2" id="KW-1133">Transmembrane helix</keyword>
<evidence type="ECO:0000256" key="2">
    <source>
        <dbReference type="SAM" id="Phobius"/>
    </source>
</evidence>
<comment type="caution">
    <text evidence="3">The sequence shown here is derived from an EMBL/GenBank/DDBJ whole genome shotgun (WGS) entry which is preliminary data.</text>
</comment>
<reference evidence="3 4" key="1">
    <citation type="submission" date="2023-07" db="EMBL/GenBank/DDBJ databases">
        <title>Comparative genomics of wheat-associated soil bacteria to identify genetic determinants of phenazine resistance.</title>
        <authorList>
            <person name="Mouncey N."/>
        </authorList>
    </citation>
    <scope>NUCLEOTIDE SEQUENCE [LARGE SCALE GENOMIC DNA]</scope>
    <source>
        <strain evidence="3 4">W4I19-2</strain>
    </source>
</reference>
<evidence type="ECO:0008006" key="5">
    <source>
        <dbReference type="Google" id="ProtNLM"/>
    </source>
</evidence>
<organism evidence="3 4">
    <name type="scientific">Streptomyces achromogenes</name>
    <dbReference type="NCBI Taxonomy" id="67255"/>
    <lineage>
        <taxon>Bacteria</taxon>
        <taxon>Bacillati</taxon>
        <taxon>Actinomycetota</taxon>
        <taxon>Actinomycetes</taxon>
        <taxon>Kitasatosporales</taxon>
        <taxon>Streptomycetaceae</taxon>
        <taxon>Streptomyces</taxon>
    </lineage>
</organism>
<dbReference type="Proteomes" id="UP001243364">
    <property type="component" value="Unassembled WGS sequence"/>
</dbReference>
<name>A0ABU0Q6A3_STRAH</name>